<dbReference type="Gene3D" id="1.10.3260.10">
    <property type="entry name" value="DNA ligase, ATP-dependent, N-terminal domain"/>
    <property type="match status" value="1"/>
</dbReference>
<keyword evidence="8" id="KW-0677">Repeat</keyword>
<evidence type="ECO:0000256" key="11">
    <source>
        <dbReference type="ARBA" id="ARBA00022840"/>
    </source>
</evidence>
<dbReference type="Pfam" id="PF00533">
    <property type="entry name" value="BRCT"/>
    <property type="match status" value="1"/>
</dbReference>
<keyword evidence="10" id="KW-0227">DNA damage</keyword>
<evidence type="ECO:0000313" key="23">
    <source>
        <dbReference type="Proteomes" id="UP000820818"/>
    </source>
</evidence>
<evidence type="ECO:0000259" key="20">
    <source>
        <dbReference type="PROSITE" id="PS50160"/>
    </source>
</evidence>
<dbReference type="Proteomes" id="UP000820818">
    <property type="component" value="Linkage Group LG2"/>
</dbReference>
<keyword evidence="14" id="KW-0234">DNA repair</keyword>
<evidence type="ECO:0000256" key="3">
    <source>
        <dbReference type="ARBA" id="ARBA00007572"/>
    </source>
</evidence>
<sequence length="892" mass="101451">MLFGELCSACEEISSSKRSEKLERLKKFLRECRQRILEDANLSMYSVMRLLLPHLDRSRGPYGIKEASLAKLYIKIFCLPTDGPDAVRLLTYKVPKTTQTLAKDFADICYNILRMRCSSDVSSLSLSEINQYLENLSKTYMSKKLENTEKLLQPLLMKLSAMEQKWLIRIILRDVKLTGLSDKIVLSAYHPDAKELYDVSNDLEKVCTTLLNPLTRSSLIEISLFNPFRPMLADRLEMSKIFAKMGNKPFYVETKIDGERMQIHKNGKRYGYYSRRGFDYTSNFGANSSSGNFSPRLEECFRETVTSCIIDGEMVAWNVNGSFIVSKGENVDVKSLSPTGELVPCFVAFDILLLNDEVLSNLAYKERLKLLESAVKTKEGVIQFPNRKLVTTKVEVTNLLNDAIDQREEGIVLKNPDSIYKPNERKGGWFKVKPEYVNEMMDHLDLIILGGYHGQGRRRNLIAMFLVGVAVPSLDKEKEQLEFYSFARVGSGFSDQQLRSLLEKLDPHWQKWDKNAPPSKIHCGREKPDVWINPSSSAILEIKASEIVSSNSYKAGSTLRFPRVERVRDDRAWFSCMTLSEVNEMRKMASGKLVTRHCSFQDDIPSGKRIKTASAIAGVATPFQAADTSDIKSSSNCFSDKEICVLNGSRSLTKQELERRVVSGGGVVVQHPTHSTFCAIAEKDDIRVKSLKARPKWDIVRPAWLLRCLNINRLIPFRPQDLLVATQATKEILAQNFDRFGNSLREPTSVEDVGPILQQVKDLENPMPLSAYEIADLEYEIFGKLHKYGIFRTCIVYADVWETISDSNSLIISRELQIISLDLRIYGAKVLNHLDPSVTHVLCDPVAYPHRASMWKSVNREKEVKFKLVRPEWVAHSISQGSVLDEIQYYPK</sequence>
<protein>
    <recommendedName>
        <fullName evidence="5">DNA ligase 4</fullName>
        <ecNumber evidence="4">6.5.1.1</ecNumber>
    </recommendedName>
    <alternativeName>
        <fullName evidence="17">DNA ligase IV</fullName>
    </alternativeName>
    <alternativeName>
        <fullName evidence="16">Polydeoxyribonucleotide synthase [ATP] 4</fullName>
    </alternativeName>
</protein>
<comment type="similarity">
    <text evidence="3 19">Belongs to the ATP-dependent DNA ligase family.</text>
</comment>
<name>A0AAD5KZ21_9CRUS</name>
<evidence type="ECO:0000256" key="13">
    <source>
        <dbReference type="ARBA" id="ARBA00023172"/>
    </source>
</evidence>
<dbReference type="NCBIfam" id="TIGR00574">
    <property type="entry name" value="dnl1"/>
    <property type="match status" value="1"/>
</dbReference>
<dbReference type="Pfam" id="PF01068">
    <property type="entry name" value="DNA_ligase_A_M"/>
    <property type="match status" value="1"/>
</dbReference>
<dbReference type="PROSITE" id="PS50172">
    <property type="entry name" value="BRCT"/>
    <property type="match status" value="2"/>
</dbReference>
<dbReference type="Pfam" id="PF04679">
    <property type="entry name" value="DNA_ligase_A_C"/>
    <property type="match status" value="1"/>
</dbReference>
<evidence type="ECO:0000256" key="17">
    <source>
        <dbReference type="ARBA" id="ARBA00031942"/>
    </source>
</evidence>
<evidence type="ECO:0000259" key="21">
    <source>
        <dbReference type="PROSITE" id="PS50172"/>
    </source>
</evidence>
<dbReference type="GO" id="GO:0006303">
    <property type="term" value="P:double-strand break repair via nonhomologous end joining"/>
    <property type="evidence" value="ECO:0007669"/>
    <property type="project" value="TreeGrafter"/>
</dbReference>
<keyword evidence="9" id="KW-0547">Nucleotide-binding</keyword>
<dbReference type="CDD" id="cd07968">
    <property type="entry name" value="OBF_DNA_ligase_IV"/>
    <property type="match status" value="1"/>
</dbReference>
<dbReference type="InterPro" id="IPR012310">
    <property type="entry name" value="DNA_ligase_ATP-dep_cent"/>
</dbReference>
<gene>
    <name evidence="22" type="ORF">GHT06_010822</name>
</gene>
<dbReference type="InterPro" id="IPR001357">
    <property type="entry name" value="BRCT_dom"/>
</dbReference>
<dbReference type="Gene3D" id="3.40.50.10190">
    <property type="entry name" value="BRCT domain"/>
    <property type="match status" value="2"/>
</dbReference>
<comment type="caution">
    <text evidence="22">The sequence shown here is derived from an EMBL/GenBank/DDBJ whole genome shotgun (WGS) entry which is preliminary data.</text>
</comment>
<dbReference type="InterPro" id="IPR016059">
    <property type="entry name" value="DNA_ligase_ATP-dep_CS"/>
</dbReference>
<dbReference type="GO" id="GO:0071897">
    <property type="term" value="P:DNA biosynthetic process"/>
    <property type="evidence" value="ECO:0007669"/>
    <property type="project" value="InterPro"/>
</dbReference>
<evidence type="ECO:0000256" key="5">
    <source>
        <dbReference type="ARBA" id="ARBA00022073"/>
    </source>
</evidence>
<dbReference type="GO" id="GO:0003677">
    <property type="term" value="F:DNA binding"/>
    <property type="evidence" value="ECO:0007669"/>
    <property type="project" value="InterPro"/>
</dbReference>
<evidence type="ECO:0000256" key="18">
    <source>
        <dbReference type="ARBA" id="ARBA00034003"/>
    </source>
</evidence>
<dbReference type="InterPro" id="IPR044125">
    <property type="entry name" value="Adenylation_DNA_ligase_IV"/>
</dbReference>
<dbReference type="InterPro" id="IPR012340">
    <property type="entry name" value="NA-bd_OB-fold"/>
</dbReference>
<dbReference type="FunFam" id="3.30.470.30:FF:000008">
    <property type="entry name" value="DNA ligase"/>
    <property type="match status" value="1"/>
</dbReference>
<dbReference type="SUPFAM" id="SSF56091">
    <property type="entry name" value="DNA ligase/mRNA capping enzyme, catalytic domain"/>
    <property type="match status" value="1"/>
</dbReference>
<evidence type="ECO:0000256" key="1">
    <source>
        <dbReference type="ARBA" id="ARBA00001946"/>
    </source>
</evidence>
<keyword evidence="13" id="KW-0233">DNA recombination</keyword>
<feature type="domain" description="ATP-dependent DNA ligase family profile" evidence="20">
    <location>
        <begin position="345"/>
        <end position="471"/>
    </location>
</feature>
<keyword evidence="15" id="KW-0539">Nucleus</keyword>
<dbReference type="GO" id="GO:0006310">
    <property type="term" value="P:DNA recombination"/>
    <property type="evidence" value="ECO:0007669"/>
    <property type="project" value="UniProtKB-KW"/>
</dbReference>
<dbReference type="PANTHER" id="PTHR45997:SF1">
    <property type="entry name" value="DNA LIGASE 4"/>
    <property type="match status" value="1"/>
</dbReference>
<evidence type="ECO:0000256" key="7">
    <source>
        <dbReference type="ARBA" id="ARBA00022723"/>
    </source>
</evidence>
<keyword evidence="6" id="KW-0436">Ligase</keyword>
<dbReference type="EC" id="6.5.1.1" evidence="4"/>
<dbReference type="EMBL" id="WJBH02000002">
    <property type="protein sequence ID" value="KAI9563361.1"/>
    <property type="molecule type" value="Genomic_DNA"/>
</dbReference>
<evidence type="ECO:0000256" key="16">
    <source>
        <dbReference type="ARBA" id="ARBA00030676"/>
    </source>
</evidence>
<dbReference type="Gene3D" id="3.30.470.30">
    <property type="entry name" value="DNA ligase/mRNA capping enzyme"/>
    <property type="match status" value="1"/>
</dbReference>
<dbReference type="InterPro" id="IPR012308">
    <property type="entry name" value="DNA_ligase_ATP-dep_N"/>
</dbReference>
<keyword evidence="11" id="KW-0067">ATP-binding</keyword>
<dbReference type="InterPro" id="IPR036420">
    <property type="entry name" value="BRCT_dom_sf"/>
</dbReference>
<dbReference type="CDD" id="cd07903">
    <property type="entry name" value="Adenylation_DNA_ligase_IV"/>
    <property type="match status" value="1"/>
</dbReference>
<organism evidence="22 23">
    <name type="scientific">Daphnia sinensis</name>
    <dbReference type="NCBI Taxonomy" id="1820382"/>
    <lineage>
        <taxon>Eukaryota</taxon>
        <taxon>Metazoa</taxon>
        <taxon>Ecdysozoa</taxon>
        <taxon>Arthropoda</taxon>
        <taxon>Crustacea</taxon>
        <taxon>Branchiopoda</taxon>
        <taxon>Diplostraca</taxon>
        <taxon>Cladocera</taxon>
        <taxon>Anomopoda</taxon>
        <taxon>Daphniidae</taxon>
        <taxon>Daphnia</taxon>
        <taxon>Daphnia similis group</taxon>
    </lineage>
</organism>
<evidence type="ECO:0000313" key="22">
    <source>
        <dbReference type="EMBL" id="KAI9563361.1"/>
    </source>
</evidence>
<dbReference type="GO" id="GO:0005524">
    <property type="term" value="F:ATP binding"/>
    <property type="evidence" value="ECO:0007669"/>
    <property type="project" value="UniProtKB-KW"/>
</dbReference>
<dbReference type="InterPro" id="IPR012309">
    <property type="entry name" value="DNA_ligase_ATP-dep_C"/>
</dbReference>
<accession>A0AAD5KZ21</accession>
<feature type="domain" description="BRCT" evidence="21">
    <location>
        <begin position="823"/>
        <end position="891"/>
    </location>
</feature>
<dbReference type="GO" id="GO:0006297">
    <property type="term" value="P:nucleotide-excision repair, DNA gap filling"/>
    <property type="evidence" value="ECO:0007669"/>
    <property type="project" value="TreeGrafter"/>
</dbReference>
<comment type="subcellular location">
    <subcellularLocation>
        <location evidence="2">Nucleus</location>
    </subcellularLocation>
</comment>
<dbReference type="AlphaFoldDB" id="A0AAD5KZ21"/>
<dbReference type="SUPFAM" id="SSF52113">
    <property type="entry name" value="BRCT domain"/>
    <property type="match status" value="2"/>
</dbReference>
<evidence type="ECO:0000256" key="19">
    <source>
        <dbReference type="RuleBase" id="RU004196"/>
    </source>
</evidence>
<dbReference type="PROSITE" id="PS50160">
    <property type="entry name" value="DNA_LIGASE_A3"/>
    <property type="match status" value="1"/>
</dbReference>
<evidence type="ECO:0000256" key="2">
    <source>
        <dbReference type="ARBA" id="ARBA00004123"/>
    </source>
</evidence>
<evidence type="ECO:0000256" key="6">
    <source>
        <dbReference type="ARBA" id="ARBA00022598"/>
    </source>
</evidence>
<dbReference type="InterPro" id="IPR000977">
    <property type="entry name" value="DNA_ligase_ATP-dep"/>
</dbReference>
<evidence type="ECO:0000256" key="9">
    <source>
        <dbReference type="ARBA" id="ARBA00022741"/>
    </source>
</evidence>
<dbReference type="GO" id="GO:0003910">
    <property type="term" value="F:DNA ligase (ATP) activity"/>
    <property type="evidence" value="ECO:0007669"/>
    <property type="project" value="UniProtKB-EC"/>
</dbReference>
<dbReference type="SUPFAM" id="SSF50249">
    <property type="entry name" value="Nucleic acid-binding proteins"/>
    <property type="match status" value="1"/>
</dbReference>
<dbReference type="PROSITE" id="PS00333">
    <property type="entry name" value="DNA_LIGASE_A2"/>
    <property type="match status" value="1"/>
</dbReference>
<evidence type="ECO:0000256" key="14">
    <source>
        <dbReference type="ARBA" id="ARBA00023204"/>
    </source>
</evidence>
<evidence type="ECO:0000256" key="4">
    <source>
        <dbReference type="ARBA" id="ARBA00012727"/>
    </source>
</evidence>
<reference evidence="22 23" key="1">
    <citation type="submission" date="2022-05" db="EMBL/GenBank/DDBJ databases">
        <title>A multi-omics perspective on studying reproductive biology in Daphnia sinensis.</title>
        <authorList>
            <person name="Jia J."/>
        </authorList>
    </citation>
    <scope>NUCLEOTIDE SEQUENCE [LARGE SCALE GENOMIC DNA]</scope>
    <source>
        <strain evidence="22 23">WSL</strain>
    </source>
</reference>
<evidence type="ECO:0000256" key="10">
    <source>
        <dbReference type="ARBA" id="ARBA00022763"/>
    </source>
</evidence>
<dbReference type="InterPro" id="IPR029710">
    <property type="entry name" value="LIG4"/>
</dbReference>
<dbReference type="SMART" id="SM00292">
    <property type="entry name" value="BRCT"/>
    <property type="match status" value="2"/>
</dbReference>
<dbReference type="InterPro" id="IPR036599">
    <property type="entry name" value="DNA_ligase_N_sf"/>
</dbReference>
<comment type="catalytic activity">
    <reaction evidence="18">
        <text>ATP + (deoxyribonucleotide)n-3'-hydroxyl + 5'-phospho-(deoxyribonucleotide)m = (deoxyribonucleotide)n+m + AMP + diphosphate.</text>
        <dbReference type="EC" id="6.5.1.1"/>
    </reaction>
</comment>
<dbReference type="GO" id="GO:0046872">
    <property type="term" value="F:metal ion binding"/>
    <property type="evidence" value="ECO:0007669"/>
    <property type="project" value="UniProtKB-KW"/>
</dbReference>
<dbReference type="PANTHER" id="PTHR45997">
    <property type="entry name" value="DNA LIGASE 4"/>
    <property type="match status" value="1"/>
</dbReference>
<keyword evidence="7" id="KW-0479">Metal-binding</keyword>
<dbReference type="GO" id="GO:0005958">
    <property type="term" value="C:DNA-dependent protein kinase-DNA ligase 4 complex"/>
    <property type="evidence" value="ECO:0007669"/>
    <property type="project" value="TreeGrafter"/>
</dbReference>
<evidence type="ECO:0000256" key="8">
    <source>
        <dbReference type="ARBA" id="ARBA00022737"/>
    </source>
</evidence>
<dbReference type="FunFam" id="2.40.50.140:FF:000150">
    <property type="entry name" value="DNA ligase"/>
    <property type="match status" value="1"/>
</dbReference>
<proteinExistence type="inferred from homology"/>
<feature type="domain" description="BRCT" evidence="21">
    <location>
        <begin position="633"/>
        <end position="722"/>
    </location>
</feature>
<evidence type="ECO:0000256" key="12">
    <source>
        <dbReference type="ARBA" id="ARBA00022842"/>
    </source>
</evidence>
<evidence type="ECO:0000256" key="15">
    <source>
        <dbReference type="ARBA" id="ARBA00023242"/>
    </source>
</evidence>
<comment type="cofactor">
    <cofactor evidence="1">
        <name>Mg(2+)</name>
        <dbReference type="ChEBI" id="CHEBI:18420"/>
    </cofactor>
</comment>
<dbReference type="Pfam" id="PF04675">
    <property type="entry name" value="DNA_ligase_A_N"/>
    <property type="match status" value="1"/>
</dbReference>
<dbReference type="Gene3D" id="2.40.50.140">
    <property type="entry name" value="Nucleic acid-binding proteins"/>
    <property type="match status" value="1"/>
</dbReference>
<keyword evidence="12" id="KW-0460">Magnesium</keyword>
<dbReference type="GO" id="GO:0032807">
    <property type="term" value="C:DNA ligase IV complex"/>
    <property type="evidence" value="ECO:0007669"/>
    <property type="project" value="TreeGrafter"/>
</dbReference>
<keyword evidence="23" id="KW-1185">Reference proteome</keyword>